<accession>A0A0X1KR76</accession>
<keyword evidence="3" id="KW-1185">Reference proteome</keyword>
<dbReference type="PaxDb" id="1123384-AJ81_05575"/>
<dbReference type="KEGG" id="phy:AJ81_05575"/>
<gene>
    <name evidence="2" type="ORF">AJ81_05575</name>
</gene>
<dbReference type="Proteomes" id="UP000077469">
    <property type="component" value="Chromosome"/>
</dbReference>
<protein>
    <recommendedName>
        <fullName evidence="1">Thioredoxin-like fold domain-containing protein</fullName>
    </recommendedName>
</protein>
<dbReference type="InterPro" id="IPR012336">
    <property type="entry name" value="Thioredoxin-like_fold"/>
</dbReference>
<dbReference type="EMBL" id="CP007141">
    <property type="protein sequence ID" value="AJC73753.1"/>
    <property type="molecule type" value="Genomic_DNA"/>
</dbReference>
<evidence type="ECO:0000259" key="1">
    <source>
        <dbReference type="Pfam" id="PF13098"/>
    </source>
</evidence>
<dbReference type="STRING" id="1123384.AJ81_05575"/>
<evidence type="ECO:0000313" key="2">
    <source>
        <dbReference type="EMBL" id="AJC73753.1"/>
    </source>
</evidence>
<dbReference type="PATRIC" id="fig|1123384.7.peg.1104"/>
<dbReference type="InterPro" id="IPR036249">
    <property type="entry name" value="Thioredoxin-like_sf"/>
</dbReference>
<reference evidence="2 3" key="1">
    <citation type="submission" date="2014-01" db="EMBL/GenBank/DDBJ databases">
        <title>Genome sequencing of Thermotog hypogea.</title>
        <authorList>
            <person name="Zhang X."/>
            <person name="Alvare G."/>
            <person name="Fristensky B."/>
            <person name="Chen L."/>
            <person name="Suen T."/>
            <person name="Chen Q."/>
            <person name="Ma K."/>
        </authorList>
    </citation>
    <scope>NUCLEOTIDE SEQUENCE [LARGE SCALE GENOMIC DNA]</scope>
    <source>
        <strain evidence="2 3">DSM 11164</strain>
    </source>
</reference>
<proteinExistence type="predicted"/>
<dbReference type="SUPFAM" id="SSF52833">
    <property type="entry name" value="Thioredoxin-like"/>
    <property type="match status" value="1"/>
</dbReference>
<organism evidence="2 3">
    <name type="scientific">Pseudothermotoga hypogea DSM 11164 = NBRC 106472</name>
    <dbReference type="NCBI Taxonomy" id="1123384"/>
    <lineage>
        <taxon>Bacteria</taxon>
        <taxon>Thermotogati</taxon>
        <taxon>Thermotogota</taxon>
        <taxon>Thermotogae</taxon>
        <taxon>Thermotogales</taxon>
        <taxon>Thermotogaceae</taxon>
        <taxon>Pseudothermotoga</taxon>
    </lineage>
</organism>
<sequence length="221" mass="25232">MKKFLSIALTVFALVGFTQSILLNDVDIAVKLARIEQKKLAIVFTTQTCPYCVKLKNETLTDRTVKELIMANFIFVEAMYDTSRSTEAFGQRMSYAQLFNYFNVSGVPTTWFFSSEATPLVYLPGYAPASTFAQILRYVYQEIKEDFSQYAKKKDNFVGERKLLRVTQEEANFVLQNDPNALFVASAVEKPDIFKVYVTKDEQIANKLNELGVFRVLLVTD</sequence>
<evidence type="ECO:0000313" key="3">
    <source>
        <dbReference type="Proteomes" id="UP000077469"/>
    </source>
</evidence>
<dbReference type="AlphaFoldDB" id="A0A0X1KR76"/>
<dbReference type="OrthoDB" id="45891at2"/>
<dbReference type="RefSeq" id="WP_031505183.1">
    <property type="nucleotide sequence ID" value="NC_022795.1"/>
</dbReference>
<name>A0A0X1KR76_9THEM</name>
<feature type="domain" description="Thioredoxin-like fold" evidence="1">
    <location>
        <begin position="34"/>
        <end position="136"/>
    </location>
</feature>
<dbReference type="Gene3D" id="3.40.30.10">
    <property type="entry name" value="Glutaredoxin"/>
    <property type="match status" value="1"/>
</dbReference>
<dbReference type="Pfam" id="PF13098">
    <property type="entry name" value="Thioredoxin_2"/>
    <property type="match status" value="1"/>
</dbReference>